<protein>
    <submittedName>
        <fullName evidence="1">Uncharacterized protein</fullName>
    </submittedName>
</protein>
<evidence type="ECO:0000313" key="2">
    <source>
        <dbReference type="Proteomes" id="UP001454036"/>
    </source>
</evidence>
<name>A0AAV3P2V9_LITER</name>
<organism evidence="1 2">
    <name type="scientific">Lithospermum erythrorhizon</name>
    <name type="common">Purple gromwell</name>
    <name type="synonym">Lithospermum officinale var. erythrorhizon</name>
    <dbReference type="NCBI Taxonomy" id="34254"/>
    <lineage>
        <taxon>Eukaryota</taxon>
        <taxon>Viridiplantae</taxon>
        <taxon>Streptophyta</taxon>
        <taxon>Embryophyta</taxon>
        <taxon>Tracheophyta</taxon>
        <taxon>Spermatophyta</taxon>
        <taxon>Magnoliopsida</taxon>
        <taxon>eudicotyledons</taxon>
        <taxon>Gunneridae</taxon>
        <taxon>Pentapetalae</taxon>
        <taxon>asterids</taxon>
        <taxon>lamiids</taxon>
        <taxon>Boraginales</taxon>
        <taxon>Boraginaceae</taxon>
        <taxon>Boraginoideae</taxon>
        <taxon>Lithospermeae</taxon>
        <taxon>Lithospermum</taxon>
    </lineage>
</organism>
<comment type="caution">
    <text evidence="1">The sequence shown here is derived from an EMBL/GenBank/DDBJ whole genome shotgun (WGS) entry which is preliminary data.</text>
</comment>
<proteinExistence type="predicted"/>
<gene>
    <name evidence="1" type="ORF">LIER_05907</name>
</gene>
<accession>A0AAV3P2V9</accession>
<sequence>MPNRWWKRERTRPSSKLEYCWSHPYKSWPQLPGADPEFTLFARNLQTEVSEGATGRGPPFPTSILF</sequence>
<dbReference type="EMBL" id="BAABME010000833">
    <property type="protein sequence ID" value="GAA0145804.1"/>
    <property type="molecule type" value="Genomic_DNA"/>
</dbReference>
<evidence type="ECO:0000313" key="1">
    <source>
        <dbReference type="EMBL" id="GAA0145804.1"/>
    </source>
</evidence>
<dbReference type="Proteomes" id="UP001454036">
    <property type="component" value="Unassembled WGS sequence"/>
</dbReference>
<dbReference type="AlphaFoldDB" id="A0AAV3P2V9"/>
<reference evidence="1 2" key="1">
    <citation type="submission" date="2024-01" db="EMBL/GenBank/DDBJ databases">
        <title>The complete chloroplast genome sequence of Lithospermum erythrorhizon: insights into the phylogenetic relationship among Boraginaceae species and the maternal lineages of purple gromwells.</title>
        <authorList>
            <person name="Okada T."/>
            <person name="Watanabe K."/>
        </authorList>
    </citation>
    <scope>NUCLEOTIDE SEQUENCE [LARGE SCALE GENOMIC DNA]</scope>
</reference>
<keyword evidence="2" id="KW-1185">Reference proteome</keyword>